<dbReference type="SUPFAM" id="SSF46689">
    <property type="entry name" value="Homeodomain-like"/>
    <property type="match status" value="2"/>
</dbReference>
<dbReference type="Pfam" id="PF12833">
    <property type="entry name" value="HTH_18"/>
    <property type="match status" value="1"/>
</dbReference>
<comment type="caution">
    <text evidence="7">The sequence shown here is derived from an EMBL/GenBank/DDBJ whole genome shotgun (WGS) entry which is preliminary data.</text>
</comment>
<dbReference type="PRINTS" id="PR00032">
    <property type="entry name" value="HTHARAC"/>
</dbReference>
<dbReference type="Pfam" id="PF12852">
    <property type="entry name" value="Cupin_6"/>
    <property type="match status" value="1"/>
</dbReference>
<dbReference type="PANTHER" id="PTHR46796:SF13">
    <property type="entry name" value="HTH-TYPE TRANSCRIPTIONAL ACTIVATOR RHAS"/>
    <property type="match status" value="1"/>
</dbReference>
<dbReference type="InterPro" id="IPR020449">
    <property type="entry name" value="Tscrpt_reg_AraC-type_HTH"/>
</dbReference>
<organism evidence="7 8">
    <name type="scientific">Streptomyces luteireticuli</name>
    <dbReference type="NCBI Taxonomy" id="173858"/>
    <lineage>
        <taxon>Bacteria</taxon>
        <taxon>Bacillati</taxon>
        <taxon>Actinomycetota</taxon>
        <taxon>Actinomycetes</taxon>
        <taxon>Kitasatosporales</taxon>
        <taxon>Streptomycetaceae</taxon>
        <taxon>Streptomyces</taxon>
    </lineage>
</organism>
<dbReference type="InterPro" id="IPR014710">
    <property type="entry name" value="RmlC-like_jellyroll"/>
</dbReference>
<dbReference type="InterPro" id="IPR032783">
    <property type="entry name" value="AraC_lig"/>
</dbReference>
<dbReference type="Proteomes" id="UP001500879">
    <property type="component" value="Unassembled WGS sequence"/>
</dbReference>
<evidence type="ECO:0000313" key="8">
    <source>
        <dbReference type="Proteomes" id="UP001500879"/>
    </source>
</evidence>
<evidence type="ECO:0000256" key="3">
    <source>
        <dbReference type="ARBA" id="ARBA00023125"/>
    </source>
</evidence>
<gene>
    <name evidence="7" type="ORF">GCM10010357_63400</name>
</gene>
<dbReference type="Gene3D" id="1.10.10.60">
    <property type="entry name" value="Homeodomain-like"/>
    <property type="match status" value="2"/>
</dbReference>
<dbReference type="SMART" id="SM00342">
    <property type="entry name" value="HTH_ARAC"/>
    <property type="match status" value="1"/>
</dbReference>
<keyword evidence="1" id="KW-0963">Cytoplasm</keyword>
<feature type="domain" description="HTH araC/xylS-type" evidence="6">
    <location>
        <begin position="174"/>
        <end position="272"/>
    </location>
</feature>
<dbReference type="InterPro" id="IPR009057">
    <property type="entry name" value="Homeodomain-like_sf"/>
</dbReference>
<sequence>MDVFSDVIAALRTGRPRSALTERRGPWRTEAADFPGAAFHVVLRGTCRLTLPGEEAELSAGDAVFLPHGSAHVLDGDSTVLLSGSYELDMARAHPLLAGFPELVHVPSRQGPHPSLHAVVALLGDEFRAPLPGADAAVPLLLDLLLLYLMRVWYERPHGGGTGWCRALADPAVGRAVHAMHDHPSRAWTVADLAAVAGLSRAAFARRFTFLVGRPPLTYLTWWRLTLAAQLLRSSDAPLAAIAQRIGYASQFAFAEAFRRAYGTAPGRYRKELGA</sequence>
<dbReference type="EMBL" id="BAAABX010000071">
    <property type="protein sequence ID" value="GAA0433163.1"/>
    <property type="molecule type" value="Genomic_DNA"/>
</dbReference>
<evidence type="ECO:0000256" key="4">
    <source>
        <dbReference type="ARBA" id="ARBA00023159"/>
    </source>
</evidence>
<dbReference type="InterPro" id="IPR037923">
    <property type="entry name" value="HTH-like"/>
</dbReference>
<evidence type="ECO:0000259" key="6">
    <source>
        <dbReference type="PROSITE" id="PS01124"/>
    </source>
</evidence>
<accession>A0ABP3IYI7</accession>
<dbReference type="InterPro" id="IPR050204">
    <property type="entry name" value="AraC_XylS_family_regulators"/>
</dbReference>
<keyword evidence="4" id="KW-0010">Activator</keyword>
<keyword evidence="8" id="KW-1185">Reference proteome</keyword>
<dbReference type="RefSeq" id="WP_344031739.1">
    <property type="nucleotide sequence ID" value="NZ_BAAABX010000071.1"/>
</dbReference>
<dbReference type="InterPro" id="IPR018062">
    <property type="entry name" value="HTH_AraC-typ_CS"/>
</dbReference>
<dbReference type="PANTHER" id="PTHR46796">
    <property type="entry name" value="HTH-TYPE TRANSCRIPTIONAL ACTIVATOR RHAS-RELATED"/>
    <property type="match status" value="1"/>
</dbReference>
<evidence type="ECO:0000256" key="5">
    <source>
        <dbReference type="ARBA" id="ARBA00023163"/>
    </source>
</evidence>
<keyword evidence="2" id="KW-0805">Transcription regulation</keyword>
<keyword evidence="5" id="KW-0804">Transcription</keyword>
<dbReference type="PROSITE" id="PS01124">
    <property type="entry name" value="HTH_ARAC_FAMILY_2"/>
    <property type="match status" value="1"/>
</dbReference>
<name>A0ABP3IYI7_9ACTN</name>
<dbReference type="PROSITE" id="PS00041">
    <property type="entry name" value="HTH_ARAC_FAMILY_1"/>
    <property type="match status" value="1"/>
</dbReference>
<proteinExistence type="predicted"/>
<evidence type="ECO:0000256" key="2">
    <source>
        <dbReference type="ARBA" id="ARBA00023015"/>
    </source>
</evidence>
<dbReference type="SUPFAM" id="SSF51215">
    <property type="entry name" value="Regulatory protein AraC"/>
    <property type="match status" value="1"/>
</dbReference>
<protein>
    <submittedName>
        <fullName evidence="7">AraC family transcriptional regulator</fullName>
    </submittedName>
</protein>
<keyword evidence="3" id="KW-0238">DNA-binding</keyword>
<dbReference type="Gene3D" id="2.60.120.10">
    <property type="entry name" value="Jelly Rolls"/>
    <property type="match status" value="1"/>
</dbReference>
<reference evidence="8" key="1">
    <citation type="journal article" date="2019" name="Int. J. Syst. Evol. Microbiol.">
        <title>The Global Catalogue of Microorganisms (GCM) 10K type strain sequencing project: providing services to taxonomists for standard genome sequencing and annotation.</title>
        <authorList>
            <consortium name="The Broad Institute Genomics Platform"/>
            <consortium name="The Broad Institute Genome Sequencing Center for Infectious Disease"/>
            <person name="Wu L."/>
            <person name="Ma J."/>
        </authorList>
    </citation>
    <scope>NUCLEOTIDE SEQUENCE [LARGE SCALE GENOMIC DNA]</scope>
    <source>
        <strain evidence="8">JCM 4788</strain>
    </source>
</reference>
<dbReference type="InterPro" id="IPR018060">
    <property type="entry name" value="HTH_AraC"/>
</dbReference>
<evidence type="ECO:0000256" key="1">
    <source>
        <dbReference type="ARBA" id="ARBA00022490"/>
    </source>
</evidence>
<evidence type="ECO:0000313" key="7">
    <source>
        <dbReference type="EMBL" id="GAA0433163.1"/>
    </source>
</evidence>